<gene>
    <name evidence="1" type="ORF">KAALPHA_218</name>
</gene>
<proteinExistence type="predicted"/>
<dbReference type="Proteomes" id="UP000325316">
    <property type="component" value="Segment"/>
</dbReference>
<name>A0A5B9NL40_9CAUD</name>
<sequence length="181" mass="20536">MRLALIGSRETPRRVLDVMSLTGQALSESGHFSYSGGAPGADESWLSRYDRERSLRIIPYEGFNGLKTGVGVKVWKDFPNEVRIRSVIKAREVTSYWDECRDIVKTLFARNALQVLGEDCQSPVDMVLFYAPIKLSSVTGGTRVAVDIAKRHGIPCYNLYEKEIYQRFKEKYAPTFDIFAL</sequence>
<reference evidence="1 2" key="1">
    <citation type="submission" date="2019-04" db="EMBL/GenBank/DDBJ databases">
        <authorList>
            <person name="Anderson K.J."/>
            <person name="Thurgood T.L."/>
            <person name="Sharma R."/>
            <person name="Arens D.K."/>
            <person name="Kruger J.L."/>
            <person name="Thompson D.W."/>
            <person name="Casjens S."/>
            <person name="Grose J.H."/>
        </authorList>
    </citation>
    <scope>NUCLEOTIDE SEQUENCE [LARGE SCALE GENOMIC DNA]</scope>
</reference>
<organism evidence="1 2">
    <name type="scientific">Klebsiella phage vB_KaeM_KaAlpha</name>
    <dbReference type="NCBI Taxonomy" id="2591367"/>
    <lineage>
        <taxon>Viruses</taxon>
        <taxon>Duplodnaviria</taxon>
        <taxon>Heunggongvirae</taxon>
        <taxon>Uroviricota</taxon>
        <taxon>Caudoviricetes</taxon>
        <taxon>Pantevenvirales</taxon>
        <taxon>Straboviridae</taxon>
        <taxon>Tevenvirinae</taxon>
        <taxon>Karamvirus</taxon>
        <taxon>Karamvirus pg7</taxon>
    </lineage>
</organism>
<protein>
    <recommendedName>
        <fullName evidence="3">DNA recombination-mediator protein A</fullName>
    </recommendedName>
</protein>
<evidence type="ECO:0000313" key="2">
    <source>
        <dbReference type="Proteomes" id="UP000325316"/>
    </source>
</evidence>
<evidence type="ECO:0000313" key="1">
    <source>
        <dbReference type="EMBL" id="QEG13236.1"/>
    </source>
</evidence>
<accession>A0A5B9NL40</accession>
<evidence type="ECO:0008006" key="3">
    <source>
        <dbReference type="Google" id="ProtNLM"/>
    </source>
</evidence>
<dbReference type="EMBL" id="MN013084">
    <property type="protein sequence ID" value="QEG13236.1"/>
    <property type="molecule type" value="Genomic_DNA"/>
</dbReference>